<dbReference type="AlphaFoldDB" id="A0AAP6ZZC7"/>
<dbReference type="Proteomes" id="UP001527181">
    <property type="component" value="Unassembled WGS sequence"/>
</dbReference>
<dbReference type="InterPro" id="IPR052027">
    <property type="entry name" value="PspC"/>
</dbReference>
<reference evidence="9 12" key="2">
    <citation type="submission" date="2022-05" db="EMBL/GenBank/DDBJ databases">
        <title>Genome Sequencing of Bee-Associated Microbes.</title>
        <authorList>
            <person name="Dunlap C."/>
        </authorList>
    </citation>
    <scope>NUCLEOTIDE SEQUENCE [LARGE SCALE GENOMIC DNA]</scope>
    <source>
        <strain evidence="9 12">NRRL B-04010</strain>
    </source>
</reference>
<feature type="domain" description="Phage shock protein PspC N-terminal" evidence="8">
    <location>
        <begin position="3"/>
        <end position="60"/>
    </location>
</feature>
<evidence type="ECO:0000313" key="10">
    <source>
        <dbReference type="EMBL" id="NOJ71519.1"/>
    </source>
</evidence>
<dbReference type="Pfam" id="PF04024">
    <property type="entry name" value="PspC"/>
    <property type="match status" value="1"/>
</dbReference>
<evidence type="ECO:0000313" key="12">
    <source>
        <dbReference type="Proteomes" id="UP001527181"/>
    </source>
</evidence>
<keyword evidence="6" id="KW-0175">Coiled coil</keyword>
<keyword evidence="5 7" id="KW-0472">Membrane</keyword>
<dbReference type="EMBL" id="JABFOR010000014">
    <property type="protein sequence ID" value="NOJ71519.1"/>
    <property type="molecule type" value="Genomic_DNA"/>
</dbReference>
<dbReference type="GeneID" id="94491681"/>
<feature type="coiled-coil region" evidence="6">
    <location>
        <begin position="137"/>
        <end position="164"/>
    </location>
</feature>
<reference evidence="10 11" key="1">
    <citation type="submission" date="2020-05" db="EMBL/GenBank/DDBJ databases">
        <title>Whole genome sequencing and identification of novel metabolites from Paenibacillus alvei strain JR949.</title>
        <authorList>
            <person name="Rajendhran J."/>
            <person name="Sree Pranav P."/>
            <person name="Mahalakshmi B."/>
            <person name="Karthikeyan R."/>
        </authorList>
    </citation>
    <scope>NUCLEOTIDE SEQUENCE [LARGE SCALE GENOMIC DNA]</scope>
    <source>
        <strain evidence="10 11">JR949</strain>
    </source>
</reference>
<evidence type="ECO:0000256" key="6">
    <source>
        <dbReference type="SAM" id="Coils"/>
    </source>
</evidence>
<feature type="transmembrane region" description="Helical" evidence="7">
    <location>
        <begin position="34"/>
        <end position="58"/>
    </location>
</feature>
<evidence type="ECO:0000256" key="5">
    <source>
        <dbReference type="ARBA" id="ARBA00023136"/>
    </source>
</evidence>
<evidence type="ECO:0000256" key="1">
    <source>
        <dbReference type="ARBA" id="ARBA00004162"/>
    </source>
</evidence>
<protein>
    <submittedName>
        <fullName evidence="10">PspC domain-containing protein</fullName>
    </submittedName>
</protein>
<evidence type="ECO:0000259" key="8">
    <source>
        <dbReference type="Pfam" id="PF04024"/>
    </source>
</evidence>
<evidence type="ECO:0000256" key="2">
    <source>
        <dbReference type="ARBA" id="ARBA00022475"/>
    </source>
</evidence>
<evidence type="ECO:0000256" key="4">
    <source>
        <dbReference type="ARBA" id="ARBA00022989"/>
    </source>
</evidence>
<gene>
    <name evidence="10" type="ORF">HMI46_13230</name>
    <name evidence="9" type="ORF">M5X12_18560</name>
</gene>
<keyword evidence="12" id="KW-1185">Reference proteome</keyword>
<keyword evidence="4 7" id="KW-1133">Transmembrane helix</keyword>
<keyword evidence="2" id="KW-1003">Cell membrane</keyword>
<dbReference type="Proteomes" id="UP000552038">
    <property type="component" value="Unassembled WGS sequence"/>
</dbReference>
<dbReference type="PANTHER" id="PTHR33885">
    <property type="entry name" value="PHAGE SHOCK PROTEIN C"/>
    <property type="match status" value="1"/>
</dbReference>
<dbReference type="PANTHER" id="PTHR33885:SF3">
    <property type="entry name" value="PHAGE SHOCK PROTEIN C"/>
    <property type="match status" value="1"/>
</dbReference>
<dbReference type="GO" id="GO:0005886">
    <property type="term" value="C:plasma membrane"/>
    <property type="evidence" value="ECO:0007669"/>
    <property type="project" value="UniProtKB-SubCell"/>
</dbReference>
<dbReference type="InterPro" id="IPR007168">
    <property type="entry name" value="Phageshock_PspC_N"/>
</dbReference>
<dbReference type="EMBL" id="JAMDNP010000034">
    <property type="protein sequence ID" value="MCY9762575.1"/>
    <property type="molecule type" value="Genomic_DNA"/>
</dbReference>
<dbReference type="RefSeq" id="WP_005551211.1">
    <property type="nucleotide sequence ID" value="NZ_JABFOR010000014.1"/>
</dbReference>
<name>A0AAP6ZZC7_PAEAL</name>
<keyword evidence="3 7" id="KW-0812">Transmembrane</keyword>
<evidence type="ECO:0000256" key="7">
    <source>
        <dbReference type="SAM" id="Phobius"/>
    </source>
</evidence>
<organism evidence="10 11">
    <name type="scientific">Paenibacillus alvei</name>
    <name type="common">Bacillus alvei</name>
    <dbReference type="NCBI Taxonomy" id="44250"/>
    <lineage>
        <taxon>Bacteria</taxon>
        <taxon>Bacillati</taxon>
        <taxon>Bacillota</taxon>
        <taxon>Bacilli</taxon>
        <taxon>Bacillales</taxon>
        <taxon>Paenibacillaceae</taxon>
        <taxon>Paenibacillus</taxon>
    </lineage>
</organism>
<accession>A0AAP6ZZC7</accession>
<sequence length="166" mass="18337">MNRKLYRSTRDRKVCGLLGGLGEWLGFDVTLLRVLFVIGVFFSAFTLIAVYFVVSLVVPKDPYQPYGPNGYGAGPYGGGYQGHQGYQGGYSNDPNYYNGPRAAGPTNPYGSSTFGGMKQTNSYDADYASSNDSSIDSMMMDIEKKALKKEIEELRQKVAKYERGDK</sequence>
<proteinExistence type="predicted"/>
<comment type="caution">
    <text evidence="10">The sequence shown here is derived from an EMBL/GenBank/DDBJ whole genome shotgun (WGS) entry which is preliminary data.</text>
</comment>
<comment type="subcellular location">
    <subcellularLocation>
        <location evidence="1">Cell membrane</location>
        <topology evidence="1">Single-pass membrane protein</topology>
    </subcellularLocation>
</comment>
<evidence type="ECO:0000256" key="3">
    <source>
        <dbReference type="ARBA" id="ARBA00022692"/>
    </source>
</evidence>
<evidence type="ECO:0000313" key="11">
    <source>
        <dbReference type="Proteomes" id="UP000552038"/>
    </source>
</evidence>
<evidence type="ECO:0000313" key="9">
    <source>
        <dbReference type="EMBL" id="MCY9762575.1"/>
    </source>
</evidence>